<evidence type="ECO:0000256" key="12">
    <source>
        <dbReference type="SAM" id="Phobius"/>
    </source>
</evidence>
<feature type="domain" description="PTS EIIC type-1" evidence="14">
    <location>
        <begin position="1"/>
        <end position="404"/>
    </location>
</feature>
<comment type="subcellular location">
    <subcellularLocation>
        <location evidence="1">Cell membrane</location>
        <topology evidence="1">Multi-pass membrane protein</topology>
    </subcellularLocation>
</comment>
<evidence type="ECO:0000256" key="10">
    <source>
        <dbReference type="ARBA" id="ARBA00023136"/>
    </source>
</evidence>
<keyword evidence="8" id="KW-0418">Kinase</keyword>
<evidence type="ECO:0000256" key="11">
    <source>
        <dbReference type="PROSITE-ProRule" id="PRU00421"/>
    </source>
</evidence>
<name>A0A380WUM3_9FIRM</name>
<dbReference type="PROSITE" id="PS51098">
    <property type="entry name" value="PTS_EIIB_TYPE_1"/>
    <property type="match status" value="1"/>
</dbReference>
<dbReference type="SUPFAM" id="SSF55604">
    <property type="entry name" value="Glucose permease domain IIB"/>
    <property type="match status" value="1"/>
</dbReference>
<dbReference type="AlphaFoldDB" id="A0A380WUM3"/>
<dbReference type="InterPro" id="IPR050429">
    <property type="entry name" value="PTS_Glucose_EIICBA"/>
</dbReference>
<dbReference type="PROSITE" id="PS51103">
    <property type="entry name" value="PTS_EIIC_TYPE_1"/>
    <property type="match status" value="1"/>
</dbReference>
<evidence type="ECO:0000256" key="6">
    <source>
        <dbReference type="ARBA" id="ARBA00022683"/>
    </source>
</evidence>
<feature type="transmembrane region" description="Helical" evidence="12">
    <location>
        <begin position="118"/>
        <end position="134"/>
    </location>
</feature>
<organism evidence="15 16">
    <name type="scientific">Anaerococcus octavius</name>
    <dbReference type="NCBI Taxonomy" id="54007"/>
    <lineage>
        <taxon>Bacteria</taxon>
        <taxon>Bacillati</taxon>
        <taxon>Bacillota</taxon>
        <taxon>Tissierellia</taxon>
        <taxon>Tissierellales</taxon>
        <taxon>Peptoniphilaceae</taxon>
        <taxon>Anaerococcus</taxon>
    </lineage>
</organism>
<dbReference type="PROSITE" id="PS01035">
    <property type="entry name" value="PTS_EIIB_TYPE_1_CYS"/>
    <property type="match status" value="1"/>
</dbReference>
<feature type="transmembrane region" description="Helical" evidence="12">
    <location>
        <begin position="12"/>
        <end position="32"/>
    </location>
</feature>
<dbReference type="GO" id="GO:0090563">
    <property type="term" value="F:protein-phosphocysteine-sugar phosphotransferase activity"/>
    <property type="evidence" value="ECO:0007669"/>
    <property type="project" value="TreeGrafter"/>
</dbReference>
<keyword evidence="9 12" id="KW-1133">Transmembrane helix</keyword>
<evidence type="ECO:0000256" key="5">
    <source>
        <dbReference type="ARBA" id="ARBA00022679"/>
    </source>
</evidence>
<dbReference type="InterPro" id="IPR001996">
    <property type="entry name" value="PTS_IIB_1"/>
</dbReference>
<dbReference type="GO" id="GO:0009401">
    <property type="term" value="P:phosphoenolpyruvate-dependent sugar phosphotransferase system"/>
    <property type="evidence" value="ECO:0007669"/>
    <property type="project" value="UniProtKB-KW"/>
</dbReference>
<dbReference type="PANTHER" id="PTHR30009">
    <property type="entry name" value="CYTOCHROME C-TYPE SYNTHESIS PROTEIN AND PTS TRANSMEMBRANE COMPONENT"/>
    <property type="match status" value="1"/>
</dbReference>
<keyword evidence="10 12" id="KW-0472">Membrane</keyword>
<dbReference type="InterPro" id="IPR003352">
    <property type="entry name" value="PTS_EIIC"/>
</dbReference>
<dbReference type="GO" id="GO:0016301">
    <property type="term" value="F:kinase activity"/>
    <property type="evidence" value="ECO:0007669"/>
    <property type="project" value="UniProtKB-KW"/>
</dbReference>
<dbReference type="GO" id="GO:0005886">
    <property type="term" value="C:plasma membrane"/>
    <property type="evidence" value="ECO:0007669"/>
    <property type="project" value="UniProtKB-SubCell"/>
</dbReference>
<dbReference type="Gene3D" id="3.30.1360.60">
    <property type="entry name" value="Glucose permease domain IIB"/>
    <property type="match status" value="1"/>
</dbReference>
<keyword evidence="6" id="KW-0598">Phosphotransferase system</keyword>
<evidence type="ECO:0000256" key="1">
    <source>
        <dbReference type="ARBA" id="ARBA00004651"/>
    </source>
</evidence>
<evidence type="ECO:0000259" key="14">
    <source>
        <dbReference type="PROSITE" id="PS51103"/>
    </source>
</evidence>
<dbReference type="InterPro" id="IPR018113">
    <property type="entry name" value="PTrfase_EIIB_Cys"/>
</dbReference>
<protein>
    <submittedName>
        <fullName evidence="15">EIICBA-Glc</fullName>
    </submittedName>
</protein>
<evidence type="ECO:0000256" key="4">
    <source>
        <dbReference type="ARBA" id="ARBA00022597"/>
    </source>
</evidence>
<evidence type="ECO:0000313" key="16">
    <source>
        <dbReference type="Proteomes" id="UP000255124"/>
    </source>
</evidence>
<gene>
    <name evidence="15" type="primary">ptsG_1</name>
    <name evidence="15" type="ORF">NCTC9810_00200</name>
</gene>
<keyword evidence="3" id="KW-1003">Cell membrane</keyword>
<dbReference type="RefSeq" id="WP_115594872.1">
    <property type="nucleotide sequence ID" value="NZ_UFTA01000002.1"/>
</dbReference>
<dbReference type="InterPro" id="IPR013013">
    <property type="entry name" value="PTS_EIIC_1"/>
</dbReference>
<feature type="transmembrane region" description="Helical" evidence="12">
    <location>
        <begin position="294"/>
        <end position="312"/>
    </location>
</feature>
<sequence length="501" mass="54606">MFKKFSRLGQAFMLPIAILPVAGLLLGLGAALSNDAAISAFPFLGVSWLQTLFSIMSAAGNAVFTNLPLIFTIGVAVGLADRDKGTAGLSAAVAYLVFAGTIAVLLEKFSAEDASIDTGVLGALVIGLIVTRLHNKYRQKQLPEFLGFFGGNRFVPIISALTAILIAIAFYIIWPPIQNGLEIVGKWIANLGTVGSFFYGFFLRLTGAVGLHHTIYPLFWYTSLGGSEKVAGEMISGAQNIYFAQLADPNHVGLYTRGTRFFAGRFDTMIFGLPAACLGMYHSIPKENRAKNKGFYVSAALTSFLTGITEPIEFSFLFAAPWLYVIHAFFDGLSFFLADLFNIRVGNTFSGGLIDFILFGPLQGNAKTNWIRVIPIGIIWAILYYFLFRSLVSKFKIAIPGMQVEEGNKKENIVSDNNSDLENKSIQIIDALGNQENIEYVTACATRLRVTVKDKEKIDQELLKNLGATAVLEVENGIQAVFGSKANIYSSKINEILGRDD</sequence>
<feature type="transmembrane region" description="Helical" evidence="12">
    <location>
        <begin position="87"/>
        <end position="106"/>
    </location>
</feature>
<feature type="domain" description="PTS EIIB type-1" evidence="13">
    <location>
        <begin position="422"/>
        <end position="501"/>
    </location>
</feature>
<dbReference type="OrthoDB" id="9764327at2"/>
<reference evidence="15 16" key="1">
    <citation type="submission" date="2018-06" db="EMBL/GenBank/DDBJ databases">
        <authorList>
            <consortium name="Pathogen Informatics"/>
            <person name="Doyle S."/>
        </authorList>
    </citation>
    <scope>NUCLEOTIDE SEQUENCE [LARGE SCALE GENOMIC DNA]</scope>
    <source>
        <strain evidence="15 16">NCTC9810</strain>
    </source>
</reference>
<feature type="transmembrane region" description="Helical" evidence="12">
    <location>
        <begin position="154"/>
        <end position="177"/>
    </location>
</feature>
<feature type="transmembrane region" description="Helical" evidence="12">
    <location>
        <begin position="345"/>
        <end position="364"/>
    </location>
</feature>
<dbReference type="GO" id="GO:0008982">
    <property type="term" value="F:protein-N(PI)-phosphohistidine-sugar phosphotransferase activity"/>
    <property type="evidence" value="ECO:0007669"/>
    <property type="project" value="InterPro"/>
</dbReference>
<keyword evidence="4" id="KW-0762">Sugar transport</keyword>
<dbReference type="InterPro" id="IPR036878">
    <property type="entry name" value="Glu_permease_IIB"/>
</dbReference>
<dbReference type="NCBIfam" id="TIGR00826">
    <property type="entry name" value="EIIB_glc"/>
    <property type="match status" value="1"/>
</dbReference>
<feature type="active site" description="Phosphocysteine intermediate; for EIIB activity" evidence="11">
    <location>
        <position position="444"/>
    </location>
</feature>
<dbReference type="Pfam" id="PF02378">
    <property type="entry name" value="PTS_EIIC"/>
    <property type="match status" value="1"/>
</dbReference>
<dbReference type="Pfam" id="PF00367">
    <property type="entry name" value="PTS_EIIB"/>
    <property type="match status" value="1"/>
</dbReference>
<evidence type="ECO:0000256" key="9">
    <source>
        <dbReference type="ARBA" id="ARBA00022989"/>
    </source>
</evidence>
<evidence type="ECO:0000256" key="2">
    <source>
        <dbReference type="ARBA" id="ARBA00022448"/>
    </source>
</evidence>
<evidence type="ECO:0000256" key="7">
    <source>
        <dbReference type="ARBA" id="ARBA00022692"/>
    </source>
</evidence>
<dbReference type="PANTHER" id="PTHR30009:SF24">
    <property type="entry name" value="PTS SYSTEM, IIBC COMPONENT"/>
    <property type="match status" value="1"/>
</dbReference>
<dbReference type="CDD" id="cd00212">
    <property type="entry name" value="PTS_IIB_glc"/>
    <property type="match status" value="1"/>
</dbReference>
<keyword evidence="5" id="KW-0808">Transferase</keyword>
<feature type="transmembrane region" description="Helical" evidence="12">
    <location>
        <begin position="370"/>
        <end position="388"/>
    </location>
</feature>
<evidence type="ECO:0000256" key="3">
    <source>
        <dbReference type="ARBA" id="ARBA00022475"/>
    </source>
</evidence>
<evidence type="ECO:0000259" key="13">
    <source>
        <dbReference type="PROSITE" id="PS51098"/>
    </source>
</evidence>
<accession>A0A380WUM3</accession>
<dbReference type="EMBL" id="UFTA01000002">
    <property type="protein sequence ID" value="SUU91902.1"/>
    <property type="molecule type" value="Genomic_DNA"/>
</dbReference>
<dbReference type="Proteomes" id="UP000255124">
    <property type="component" value="Unassembled WGS sequence"/>
</dbReference>
<proteinExistence type="predicted"/>
<keyword evidence="2" id="KW-0813">Transport</keyword>
<evidence type="ECO:0000256" key="8">
    <source>
        <dbReference type="ARBA" id="ARBA00022777"/>
    </source>
</evidence>
<keyword evidence="7 12" id="KW-0812">Transmembrane</keyword>
<evidence type="ECO:0000313" key="15">
    <source>
        <dbReference type="EMBL" id="SUU91902.1"/>
    </source>
</evidence>
<feature type="transmembrane region" description="Helical" evidence="12">
    <location>
        <begin position="52"/>
        <end position="80"/>
    </location>
</feature>